<feature type="transmembrane region" description="Helical" evidence="1">
    <location>
        <begin position="52"/>
        <end position="77"/>
    </location>
</feature>
<dbReference type="OrthoDB" id="46834at2"/>
<feature type="transmembrane region" description="Helical" evidence="1">
    <location>
        <begin position="207"/>
        <end position="227"/>
    </location>
</feature>
<accession>H3NMS4</accession>
<keyword evidence="1" id="KW-0472">Membrane</keyword>
<sequence length="375" mass="44109">MKKYILTEQIKKYNLYQKLCNYSPIIFTILSIPSVIYGLYTLKKYNNPQLNTVFLALVIVSIITMSIIAIFIGTTYLKYKRLDITKNATFESISGLEYHRDKLDGLSPVEISYLTDLELEEDKDIAAQILQYELWGVIEFVNGKINIKNINDSRLKERDKILIKLLANDATDLSQWKKQSYNDMTNSKFFYESKDGKSKLLKITYRLAYISLIFFIIFFILFLITSLRNLENLDNFTYIFDYFINMENNDLSNFIITNNEMYIVIAFMLLAGIIFGSFIAGIGVARFDYVNNVNKSKLIRTNEGNRTTEYIFGLKNFINDFTLLSEREKKELVLWDDFLIYAVVLEENKKIIDEIFSYRNEKKYESTLNKIKKYF</sequence>
<dbReference type="RefSeq" id="WP_005397902.1">
    <property type="nucleotide sequence ID" value="NZ_JH601088.1"/>
</dbReference>
<dbReference type="Proteomes" id="UP000004191">
    <property type="component" value="Unassembled WGS sequence"/>
</dbReference>
<dbReference type="HOGENOM" id="CLU_727193_0_0_9"/>
<keyword evidence="4" id="KW-1185">Reference proteome</keyword>
<dbReference type="eggNOG" id="ENOG50336WX">
    <property type="taxonomic scope" value="Bacteria"/>
</dbReference>
<feature type="domain" description="Predicted membrane protein YciQ-like C-terminal" evidence="2">
    <location>
        <begin position="97"/>
        <end position="353"/>
    </location>
</feature>
<dbReference type="AlphaFoldDB" id="H3NMS4"/>
<dbReference type="SUPFAM" id="SSF81665">
    <property type="entry name" value="Calcium ATPase, transmembrane domain M"/>
    <property type="match status" value="1"/>
</dbReference>
<dbReference type="EMBL" id="AGEI01000019">
    <property type="protein sequence ID" value="EHR34665.1"/>
    <property type="molecule type" value="Genomic_DNA"/>
</dbReference>
<protein>
    <recommendedName>
        <fullName evidence="2">Predicted membrane protein YciQ-like C-terminal domain-containing protein</fullName>
    </recommendedName>
</protein>
<feature type="transmembrane region" description="Helical" evidence="1">
    <location>
        <begin position="261"/>
        <end position="287"/>
    </location>
</feature>
<proteinExistence type="predicted"/>
<evidence type="ECO:0000256" key="1">
    <source>
        <dbReference type="SAM" id="Phobius"/>
    </source>
</evidence>
<dbReference type="GeneID" id="96998639"/>
<dbReference type="STRING" id="883114.HMPREF9709_00635"/>
<dbReference type="PATRIC" id="fig|883114.3.peg.628"/>
<dbReference type="InterPro" id="IPR048389">
    <property type="entry name" value="YciQ-like_C"/>
</dbReference>
<keyword evidence="1" id="KW-1133">Transmembrane helix</keyword>
<gene>
    <name evidence="3" type="ORF">HMPREF9709_00635</name>
</gene>
<keyword evidence="1" id="KW-0812">Transmembrane</keyword>
<dbReference type="Pfam" id="PF20990">
    <property type="entry name" value="DUF2207_C"/>
    <property type="match status" value="1"/>
</dbReference>
<name>H3NMS4_9FIRM</name>
<evidence type="ECO:0000313" key="4">
    <source>
        <dbReference type="Proteomes" id="UP000004191"/>
    </source>
</evidence>
<evidence type="ECO:0000259" key="2">
    <source>
        <dbReference type="Pfam" id="PF20990"/>
    </source>
</evidence>
<comment type="caution">
    <text evidence="3">The sequence shown here is derived from an EMBL/GenBank/DDBJ whole genome shotgun (WGS) entry which is preliminary data.</text>
</comment>
<dbReference type="InterPro" id="IPR023298">
    <property type="entry name" value="ATPase_P-typ_TM_dom_sf"/>
</dbReference>
<evidence type="ECO:0000313" key="3">
    <source>
        <dbReference type="EMBL" id="EHR34665.1"/>
    </source>
</evidence>
<reference evidence="3 4" key="1">
    <citation type="submission" date="2012-01" db="EMBL/GenBank/DDBJ databases">
        <title>The Genome Sequence of Helcococcus kunzii ATCC 51366.</title>
        <authorList>
            <consortium name="The Broad Institute Genome Sequencing Platform"/>
            <person name="Earl A."/>
            <person name="Ward D."/>
            <person name="Feldgarden M."/>
            <person name="Gevers D."/>
            <person name="Huys G."/>
            <person name="Young S.K."/>
            <person name="Zeng Q."/>
            <person name="Gargeya S."/>
            <person name="Fitzgerald M."/>
            <person name="Haas B."/>
            <person name="Abouelleil A."/>
            <person name="Alvarado L."/>
            <person name="Arachchi H.M."/>
            <person name="Berlin A."/>
            <person name="Chapman S.B."/>
            <person name="Gearin G."/>
            <person name="Goldberg J."/>
            <person name="Griggs A."/>
            <person name="Gujja S."/>
            <person name="Hansen M."/>
            <person name="Heiman D."/>
            <person name="Howarth C."/>
            <person name="Larimer J."/>
            <person name="Lui A."/>
            <person name="MacDonald P.J.P."/>
            <person name="McCowen C."/>
            <person name="Montmayeur A."/>
            <person name="Murphy C."/>
            <person name="Neiman D."/>
            <person name="Pearson M."/>
            <person name="Priest M."/>
            <person name="Roberts A."/>
            <person name="Saif S."/>
            <person name="Shea T."/>
            <person name="Sisk P."/>
            <person name="Stolte C."/>
            <person name="Sykes S."/>
            <person name="Wortman J."/>
            <person name="Nusbaum C."/>
            <person name="Birren B."/>
        </authorList>
    </citation>
    <scope>NUCLEOTIDE SEQUENCE [LARGE SCALE GENOMIC DNA]</scope>
    <source>
        <strain evidence="3 4">ATCC 51366</strain>
    </source>
</reference>
<organism evidence="3 4">
    <name type="scientific">Helcococcus kunzii ATCC 51366</name>
    <dbReference type="NCBI Taxonomy" id="883114"/>
    <lineage>
        <taxon>Bacteria</taxon>
        <taxon>Bacillati</taxon>
        <taxon>Bacillota</taxon>
        <taxon>Tissierellia</taxon>
        <taxon>Tissierellales</taxon>
        <taxon>Peptoniphilaceae</taxon>
        <taxon>Helcococcus</taxon>
    </lineage>
</organism>
<feature type="transmembrane region" description="Helical" evidence="1">
    <location>
        <begin position="21"/>
        <end position="40"/>
    </location>
</feature>